<evidence type="ECO:0000313" key="1">
    <source>
        <dbReference type="EMBL" id="MBA5761984.1"/>
    </source>
</evidence>
<accession>A0A7W2FPN7</accession>
<dbReference type="AlphaFoldDB" id="A0A7W2FPN7"/>
<proteinExistence type="predicted"/>
<organism evidence="1 2">
    <name type="scientific">Vibrio marinisediminis</name>
    <dbReference type="NCBI Taxonomy" id="2758441"/>
    <lineage>
        <taxon>Bacteria</taxon>
        <taxon>Pseudomonadati</taxon>
        <taxon>Pseudomonadota</taxon>
        <taxon>Gammaproteobacteria</taxon>
        <taxon>Vibrionales</taxon>
        <taxon>Vibrionaceae</taxon>
        <taxon>Vibrio</taxon>
    </lineage>
</organism>
<keyword evidence="2" id="KW-1185">Reference proteome</keyword>
<evidence type="ECO:0000313" key="2">
    <source>
        <dbReference type="Proteomes" id="UP000571701"/>
    </source>
</evidence>
<reference evidence="1 2" key="1">
    <citation type="submission" date="2020-07" db="EMBL/GenBank/DDBJ databases">
        <title>Vibrio marinisediminis sp. nov., isolated from marine sediment.</title>
        <authorList>
            <person name="Ji X."/>
        </authorList>
    </citation>
    <scope>NUCLEOTIDE SEQUENCE [LARGE SCALE GENOMIC DNA]</scope>
    <source>
        <strain evidence="1 2">404</strain>
    </source>
</reference>
<dbReference type="EMBL" id="JACFYF010000002">
    <property type="protein sequence ID" value="MBA5761984.1"/>
    <property type="molecule type" value="Genomic_DNA"/>
</dbReference>
<comment type="caution">
    <text evidence="1">The sequence shown here is derived from an EMBL/GenBank/DDBJ whole genome shotgun (WGS) entry which is preliminary data.</text>
</comment>
<name>A0A7W2FPN7_9VIBR</name>
<dbReference type="Proteomes" id="UP000571701">
    <property type="component" value="Unassembled WGS sequence"/>
</dbReference>
<sequence length="67" mass="7549">MADKHLVNFSETHELNYCLRSAGKRQTQANRDALIDLGKQVKGELGKRVLTQNDVRGAIAEHNNLFD</sequence>
<protein>
    <submittedName>
        <fullName evidence="1">Uncharacterized protein</fullName>
    </submittedName>
</protein>
<gene>
    <name evidence="1" type="ORF">H2O73_06445</name>
</gene>
<dbReference type="RefSeq" id="WP_182107738.1">
    <property type="nucleotide sequence ID" value="NZ_JACFYF010000002.1"/>
</dbReference>